<dbReference type="Pfam" id="PF02836">
    <property type="entry name" value="Glyco_hydro_2_C"/>
    <property type="match status" value="1"/>
</dbReference>
<evidence type="ECO:0000259" key="4">
    <source>
        <dbReference type="Pfam" id="PF00703"/>
    </source>
</evidence>
<proteinExistence type="inferred from homology"/>
<evidence type="ECO:0000256" key="3">
    <source>
        <dbReference type="ARBA" id="ARBA00023295"/>
    </source>
</evidence>
<dbReference type="Pfam" id="PF16355">
    <property type="entry name" value="DUF4982"/>
    <property type="match status" value="1"/>
</dbReference>
<evidence type="ECO:0000259" key="7">
    <source>
        <dbReference type="Pfam" id="PF16355"/>
    </source>
</evidence>
<dbReference type="EMBL" id="DYXD01000184">
    <property type="protein sequence ID" value="HJF08184.1"/>
    <property type="molecule type" value="Genomic_DNA"/>
</dbReference>
<dbReference type="Proteomes" id="UP000718012">
    <property type="component" value="Unassembled WGS sequence"/>
</dbReference>
<dbReference type="InterPro" id="IPR008979">
    <property type="entry name" value="Galactose-bd-like_sf"/>
</dbReference>
<dbReference type="InterPro" id="IPR017853">
    <property type="entry name" value="GH"/>
</dbReference>
<comment type="similarity">
    <text evidence="1">Belongs to the glycosyl hydrolase 2 family.</text>
</comment>
<reference evidence="9" key="1">
    <citation type="journal article" date="2021" name="PeerJ">
        <title>Extensive microbial diversity within the chicken gut microbiome revealed by metagenomics and culture.</title>
        <authorList>
            <person name="Gilroy R."/>
            <person name="Ravi A."/>
            <person name="Getino M."/>
            <person name="Pursley I."/>
            <person name="Horton D.L."/>
            <person name="Alikhan N.F."/>
            <person name="Baker D."/>
            <person name="Gharbi K."/>
            <person name="Hall N."/>
            <person name="Watson M."/>
            <person name="Adriaenssens E.M."/>
            <person name="Foster-Nyarko E."/>
            <person name="Jarju S."/>
            <person name="Secka A."/>
            <person name="Antonio M."/>
            <person name="Oren A."/>
            <person name="Chaudhuri R.R."/>
            <person name="La Ragione R."/>
            <person name="Hildebrand F."/>
            <person name="Pallen M.J."/>
        </authorList>
    </citation>
    <scope>NUCLEOTIDE SEQUENCE</scope>
    <source>
        <strain evidence="9">CHK165-8395</strain>
    </source>
</reference>
<dbReference type="GO" id="GO:0005975">
    <property type="term" value="P:carbohydrate metabolic process"/>
    <property type="evidence" value="ECO:0007669"/>
    <property type="project" value="InterPro"/>
</dbReference>
<dbReference type="InterPro" id="IPR008964">
    <property type="entry name" value="Invasin/intimin_cell_adhesion"/>
</dbReference>
<dbReference type="SUPFAM" id="SSF49303">
    <property type="entry name" value="beta-Galactosidase/glucuronidase domain"/>
    <property type="match status" value="1"/>
</dbReference>
<dbReference type="InterPro" id="IPR013783">
    <property type="entry name" value="Ig-like_fold"/>
</dbReference>
<dbReference type="InterPro" id="IPR036156">
    <property type="entry name" value="Beta-gal/glucu_dom_sf"/>
</dbReference>
<dbReference type="SUPFAM" id="SSF49785">
    <property type="entry name" value="Galactose-binding domain-like"/>
    <property type="match status" value="1"/>
</dbReference>
<dbReference type="AlphaFoldDB" id="A0A921K3S5"/>
<accession>A0A921K3S5</accession>
<dbReference type="Gene3D" id="3.20.20.80">
    <property type="entry name" value="Glycosidases"/>
    <property type="match status" value="1"/>
</dbReference>
<dbReference type="PROSITE" id="PS51257">
    <property type="entry name" value="PROKAR_LIPOPROTEIN"/>
    <property type="match status" value="1"/>
</dbReference>
<evidence type="ECO:0000313" key="9">
    <source>
        <dbReference type="EMBL" id="HJF08184.1"/>
    </source>
</evidence>
<dbReference type="InterPro" id="IPR006104">
    <property type="entry name" value="Glyco_hydro_2_N"/>
</dbReference>
<dbReference type="Pfam" id="PF00703">
    <property type="entry name" value="Glyco_hydro_2"/>
    <property type="match status" value="1"/>
</dbReference>
<comment type="caution">
    <text evidence="9">The sequence shown here is derived from an EMBL/GenBank/DDBJ whole genome shotgun (WGS) entry which is preliminary data.</text>
</comment>
<feature type="domain" description="Glycosyl hydrolases family 2 sugar binding" evidence="6">
    <location>
        <begin position="90"/>
        <end position="184"/>
    </location>
</feature>
<protein>
    <submittedName>
        <fullName evidence="9">DUF4982 domain-containing protein</fullName>
    </submittedName>
</protein>
<organism evidence="9 10">
    <name type="scientific">Phocaeicola coprocola</name>
    <dbReference type="NCBI Taxonomy" id="310298"/>
    <lineage>
        <taxon>Bacteria</taxon>
        <taxon>Pseudomonadati</taxon>
        <taxon>Bacteroidota</taxon>
        <taxon>Bacteroidia</taxon>
        <taxon>Bacteroidales</taxon>
        <taxon>Bacteroidaceae</taxon>
        <taxon>Phocaeicola</taxon>
    </lineage>
</organism>
<dbReference type="Gene3D" id="2.60.40.10">
    <property type="entry name" value="Immunoglobulins"/>
    <property type="match status" value="3"/>
</dbReference>
<dbReference type="PROSITE" id="PS00608">
    <property type="entry name" value="GLYCOSYL_HYDROL_F2_2"/>
    <property type="match status" value="1"/>
</dbReference>
<feature type="domain" description="Glycoside hydrolase family 2 catalytic" evidence="5">
    <location>
        <begin position="307"/>
        <end position="549"/>
    </location>
</feature>
<name>A0A921K3S5_9BACT</name>
<dbReference type="PRINTS" id="PR00132">
    <property type="entry name" value="GLHYDRLASE2"/>
</dbReference>
<dbReference type="InterPro" id="IPR006103">
    <property type="entry name" value="Glyco_hydro_2_cat"/>
</dbReference>
<dbReference type="Gene3D" id="2.60.120.260">
    <property type="entry name" value="Galactose-binding domain-like"/>
    <property type="match status" value="1"/>
</dbReference>
<evidence type="ECO:0000259" key="6">
    <source>
        <dbReference type="Pfam" id="PF02837"/>
    </source>
</evidence>
<dbReference type="InterPro" id="IPR040605">
    <property type="entry name" value="Glyco_hydro2_dom5"/>
</dbReference>
<evidence type="ECO:0000259" key="8">
    <source>
        <dbReference type="Pfam" id="PF18565"/>
    </source>
</evidence>
<dbReference type="SUPFAM" id="SSF49373">
    <property type="entry name" value="Invasin/intimin cell-adhesion fragments"/>
    <property type="match status" value="1"/>
</dbReference>
<keyword evidence="2" id="KW-0378">Hydrolase</keyword>
<feature type="domain" description="Glycoside hydrolase family 2" evidence="8">
    <location>
        <begin position="732"/>
        <end position="833"/>
    </location>
</feature>
<dbReference type="PANTHER" id="PTHR42732">
    <property type="entry name" value="BETA-GALACTOSIDASE"/>
    <property type="match status" value="1"/>
</dbReference>
<dbReference type="InterPro" id="IPR051913">
    <property type="entry name" value="GH2_Domain-Containing"/>
</dbReference>
<dbReference type="Pfam" id="PF18565">
    <property type="entry name" value="Glyco_hydro2_C5"/>
    <property type="match status" value="1"/>
</dbReference>
<sequence length="838" mass="93983">MSHKFIQSIITGVCCMFLLGACSSPSSEPRERLSFNDGWCFSLIDDSLAAQVDFADSGWRKLNLPHDWAIEGDFSQDNPSGTGGGALPGGIGWYRKTFIPADGDKGKHFRIEFDGVYMNSEVFINGISLGKRPYGYISFSYDLTPYLKWGEKNVIAVRVDNAEQPNSRWYSGCGIYRNVWLVKTGDIRVAEWGTYVTATSVDTQEASLKVVTTVENIGTQAAAGVSVYSILKDAEGKDVAQAESSLNAIAGKTVDVSQDLKVSSPLLWSIERPYMYTLVTEIQKDGQCVDRYVTPVGIRTFSFDAAKGFTLNGKPVKINGVCMHHDLGCLGAAVNVRAIERQLQILKEMGCNGIRCSHNPPAPELLDLCDRMGFIVMDEAFDMWRKKKTAHDYARYFNEWHEKDLHDFILRDRNHPSIFMWSIGNEVLEQWSDAQADTLSLEEANLILNFGHSADMLAKEGEESVNSLLTKKLADFVRTLDPTRPITAGCNEPNPANHLFRSGALDIIGYNYHNVNIPEVPKNFPGKPFIITESNSALMTRGYYRMPSDQMFIWPERWDKPFYDSTFACSSYENCHVPWGNTHEESLLLIKKNDFISGQYVWTGFDYIGEPTPYGWPARSSYFGIVDLAGFPKDVYYLYQSEWTDKQVLHLFPHWNWTEGQDVDMWCYYNQADEVELFVNGKSQGIKSKDDNHLHVSWRVKYEPGSVKVVARKAGTVVAEKEIRTAGTPSMIRLTPDRNILKADGTDLSFVTVEILDAEGNICPLADNLVRFEVEGNLFIAGVDNGSQTSMERFKDNKRKAFNGKCLVVLQNNGKTGAARLKAISEGLKEAVVDIVSE</sequence>
<dbReference type="Pfam" id="PF02837">
    <property type="entry name" value="Glyco_hydro_2_N"/>
    <property type="match status" value="1"/>
</dbReference>
<evidence type="ECO:0000256" key="2">
    <source>
        <dbReference type="ARBA" id="ARBA00022801"/>
    </source>
</evidence>
<evidence type="ECO:0000259" key="5">
    <source>
        <dbReference type="Pfam" id="PF02836"/>
    </source>
</evidence>
<dbReference type="InterPro" id="IPR023232">
    <property type="entry name" value="Glyco_hydro_2_AS"/>
</dbReference>
<keyword evidence="3" id="KW-0326">Glycosidase</keyword>
<dbReference type="InterPro" id="IPR006102">
    <property type="entry name" value="Ig-like_GH2"/>
</dbReference>
<feature type="domain" description="Glycoside hydrolase family 2 immunoglobulin-like beta-sandwich" evidence="4">
    <location>
        <begin position="195"/>
        <end position="299"/>
    </location>
</feature>
<dbReference type="InterPro" id="IPR032311">
    <property type="entry name" value="DUF4982"/>
</dbReference>
<feature type="domain" description="DUF4982" evidence="7">
    <location>
        <begin position="660"/>
        <end position="719"/>
    </location>
</feature>
<dbReference type="SUPFAM" id="SSF51445">
    <property type="entry name" value="(Trans)glycosidases"/>
    <property type="match status" value="1"/>
</dbReference>
<dbReference type="InterPro" id="IPR006101">
    <property type="entry name" value="Glyco_hydro_2"/>
</dbReference>
<dbReference type="PANTHER" id="PTHR42732:SF1">
    <property type="entry name" value="BETA-MANNOSIDASE"/>
    <property type="match status" value="1"/>
</dbReference>
<dbReference type="GO" id="GO:0004553">
    <property type="term" value="F:hydrolase activity, hydrolyzing O-glycosyl compounds"/>
    <property type="evidence" value="ECO:0007669"/>
    <property type="project" value="InterPro"/>
</dbReference>
<gene>
    <name evidence="9" type="ORF">K8U81_08355</name>
</gene>
<evidence type="ECO:0000256" key="1">
    <source>
        <dbReference type="ARBA" id="ARBA00007401"/>
    </source>
</evidence>
<reference evidence="9" key="2">
    <citation type="submission" date="2021-09" db="EMBL/GenBank/DDBJ databases">
        <authorList>
            <person name="Gilroy R."/>
        </authorList>
    </citation>
    <scope>NUCLEOTIDE SEQUENCE</scope>
    <source>
        <strain evidence="9">CHK165-8395</strain>
    </source>
</reference>
<evidence type="ECO:0000313" key="10">
    <source>
        <dbReference type="Proteomes" id="UP000718012"/>
    </source>
</evidence>